<proteinExistence type="predicted"/>
<organism evidence="2 3">
    <name type="scientific">Anaeromyces robustus</name>
    <dbReference type="NCBI Taxonomy" id="1754192"/>
    <lineage>
        <taxon>Eukaryota</taxon>
        <taxon>Fungi</taxon>
        <taxon>Fungi incertae sedis</taxon>
        <taxon>Chytridiomycota</taxon>
        <taxon>Chytridiomycota incertae sedis</taxon>
        <taxon>Neocallimastigomycetes</taxon>
        <taxon>Neocallimastigales</taxon>
        <taxon>Neocallimastigaceae</taxon>
        <taxon>Anaeromyces</taxon>
    </lineage>
</organism>
<comment type="caution">
    <text evidence="2">The sequence shown here is derived from an EMBL/GenBank/DDBJ whole genome shotgun (WGS) entry which is preliminary data.</text>
</comment>
<name>A0A1Y1XNZ0_9FUNG</name>
<keyword evidence="1" id="KW-0732">Signal</keyword>
<accession>A0A1Y1XNZ0</accession>
<reference evidence="2 3" key="2">
    <citation type="submission" date="2016-08" db="EMBL/GenBank/DDBJ databases">
        <title>Pervasive Adenine N6-methylation of Active Genes in Fungi.</title>
        <authorList>
            <consortium name="DOE Joint Genome Institute"/>
            <person name="Mondo S.J."/>
            <person name="Dannebaum R.O."/>
            <person name="Kuo R.C."/>
            <person name="Labutti K."/>
            <person name="Haridas S."/>
            <person name="Kuo A."/>
            <person name="Salamov A."/>
            <person name="Ahrendt S.R."/>
            <person name="Lipzen A."/>
            <person name="Sullivan W."/>
            <person name="Andreopoulos W.B."/>
            <person name="Clum A."/>
            <person name="Lindquist E."/>
            <person name="Daum C."/>
            <person name="Ramamoorthy G.K."/>
            <person name="Gryganskyi A."/>
            <person name="Culley D."/>
            <person name="Magnuson J.K."/>
            <person name="James T.Y."/>
            <person name="O'Malley M.A."/>
            <person name="Stajich J.E."/>
            <person name="Spatafora J.W."/>
            <person name="Visel A."/>
            <person name="Grigoriev I.V."/>
        </authorList>
    </citation>
    <scope>NUCLEOTIDE SEQUENCE [LARGE SCALE GENOMIC DNA]</scope>
    <source>
        <strain evidence="2 3">S4</strain>
    </source>
</reference>
<dbReference type="AlphaFoldDB" id="A0A1Y1XNZ0"/>
<reference evidence="2 3" key="1">
    <citation type="submission" date="2016-08" db="EMBL/GenBank/DDBJ databases">
        <title>A Parts List for Fungal Cellulosomes Revealed by Comparative Genomics.</title>
        <authorList>
            <consortium name="DOE Joint Genome Institute"/>
            <person name="Haitjema C.H."/>
            <person name="Gilmore S.P."/>
            <person name="Henske J.K."/>
            <person name="Solomon K.V."/>
            <person name="De Groot R."/>
            <person name="Kuo A."/>
            <person name="Mondo S.J."/>
            <person name="Salamov A.A."/>
            <person name="Labutti K."/>
            <person name="Zhao Z."/>
            <person name="Chiniquy J."/>
            <person name="Barry K."/>
            <person name="Brewer H.M."/>
            <person name="Purvine S.O."/>
            <person name="Wright A.T."/>
            <person name="Boxma B."/>
            <person name="Van Alen T."/>
            <person name="Hackstein J.H."/>
            <person name="Baker S.E."/>
            <person name="Grigoriev I.V."/>
            <person name="O'Malley M.A."/>
        </authorList>
    </citation>
    <scope>NUCLEOTIDE SEQUENCE [LARGE SCALE GENOMIC DNA]</scope>
    <source>
        <strain evidence="2 3">S4</strain>
    </source>
</reference>
<evidence type="ECO:0000256" key="1">
    <source>
        <dbReference type="SAM" id="SignalP"/>
    </source>
</evidence>
<keyword evidence="3" id="KW-1185">Reference proteome</keyword>
<protein>
    <submittedName>
        <fullName evidence="2">Uncharacterized protein</fullName>
    </submittedName>
</protein>
<feature type="chain" id="PRO_5012621134" evidence="1">
    <location>
        <begin position="23"/>
        <end position="274"/>
    </location>
</feature>
<dbReference type="EMBL" id="MCFG01000011">
    <property type="protein sequence ID" value="ORX87236.1"/>
    <property type="molecule type" value="Genomic_DNA"/>
</dbReference>
<evidence type="ECO:0000313" key="3">
    <source>
        <dbReference type="Proteomes" id="UP000193944"/>
    </source>
</evidence>
<feature type="signal peptide" evidence="1">
    <location>
        <begin position="1"/>
        <end position="22"/>
    </location>
</feature>
<evidence type="ECO:0000313" key="2">
    <source>
        <dbReference type="EMBL" id="ORX87236.1"/>
    </source>
</evidence>
<gene>
    <name evidence="2" type="ORF">BCR32DRAFT_274699</name>
</gene>
<sequence>MKFFHLLFFVVIICTLQWETQHNFVNAAKTPENIYFPHNNGYSNFYNTKTKKTQSFKLCEHDLLFSYKIYSLERCRYNPANVAIYCEFTDNYSYPDTSKFKYYRVKFFVDPNSVTCKFTENNFTKVESDDEEFGYVPPLHKLTGTEGYRKTIKLHLKNCSFNAKIYKFYVAVDMVYNSKIAFKSGKVSKECLSYCPCCQQKYEKYYQPIKYISIPSWVELQLWKSCTSIKGERKHLIEHLYKSSKELPVPYFVGIGGLFNKNSNSHMQLFGVVI</sequence>
<dbReference type="Proteomes" id="UP000193944">
    <property type="component" value="Unassembled WGS sequence"/>
</dbReference>